<dbReference type="PATRIC" id="fig|1262666.3.peg.2073"/>
<keyword evidence="1" id="KW-0812">Transmembrane</keyword>
<dbReference type="Proteomes" id="UP000011922">
    <property type="component" value="Unassembled WGS sequence"/>
</dbReference>
<keyword evidence="1" id="KW-0472">Membrane</keyword>
<sequence length="92" mass="10221">MYQVTMQNTRIVVSTVQDGFGLLKGEIIGNSDIFSTLCLTVFMIIVSLIFLVSFIRTVAMIWHERSGPSRARNSFARSEIASKPPIANARTV</sequence>
<dbReference type="EMBL" id="AOSV01000020">
    <property type="protein sequence ID" value="EMG37210.1"/>
    <property type="molecule type" value="Genomic_DNA"/>
</dbReference>
<feature type="transmembrane region" description="Helical" evidence="1">
    <location>
        <begin position="33"/>
        <end position="55"/>
    </location>
</feature>
<accession>M5PT29</accession>
<name>M5PT29_DESAF</name>
<evidence type="ECO:0000256" key="1">
    <source>
        <dbReference type="SAM" id="Phobius"/>
    </source>
</evidence>
<gene>
    <name evidence="2" type="ORF">PCS_02048</name>
</gene>
<protein>
    <submittedName>
        <fullName evidence="2">Uncharacterized protein</fullName>
    </submittedName>
</protein>
<reference evidence="2 3" key="1">
    <citation type="journal article" date="2013" name="Genome Announc.">
        <title>Draft Genome Sequence for Desulfovibrio africanus Strain PCS.</title>
        <authorList>
            <person name="Brown S.D."/>
            <person name="Utturkar S.M."/>
            <person name="Arkin A.P."/>
            <person name="Deutschbauer A.M."/>
            <person name="Elias D.A."/>
            <person name="Hazen T.C."/>
            <person name="Chakraborty R."/>
        </authorList>
    </citation>
    <scope>NUCLEOTIDE SEQUENCE [LARGE SCALE GENOMIC DNA]</scope>
    <source>
        <strain evidence="2 3">PCS</strain>
    </source>
</reference>
<evidence type="ECO:0000313" key="3">
    <source>
        <dbReference type="Proteomes" id="UP000011922"/>
    </source>
</evidence>
<dbReference type="AlphaFoldDB" id="M5PT29"/>
<keyword evidence="1" id="KW-1133">Transmembrane helix</keyword>
<evidence type="ECO:0000313" key="2">
    <source>
        <dbReference type="EMBL" id="EMG37210.1"/>
    </source>
</evidence>
<proteinExistence type="predicted"/>
<comment type="caution">
    <text evidence="2">The sequence shown here is derived from an EMBL/GenBank/DDBJ whole genome shotgun (WGS) entry which is preliminary data.</text>
</comment>
<organism evidence="2 3">
    <name type="scientific">Desulfocurvibacter africanus PCS</name>
    <dbReference type="NCBI Taxonomy" id="1262666"/>
    <lineage>
        <taxon>Bacteria</taxon>
        <taxon>Pseudomonadati</taxon>
        <taxon>Thermodesulfobacteriota</taxon>
        <taxon>Desulfovibrionia</taxon>
        <taxon>Desulfovibrionales</taxon>
        <taxon>Desulfovibrionaceae</taxon>
        <taxon>Desulfocurvibacter</taxon>
    </lineage>
</organism>